<keyword evidence="3" id="KW-0813">Transport</keyword>
<dbReference type="PANTHER" id="PTHR11910">
    <property type="entry name" value="ATP SYNTHASE DELTA CHAIN"/>
    <property type="match status" value="1"/>
</dbReference>
<evidence type="ECO:0000256" key="4">
    <source>
        <dbReference type="ARBA" id="ARBA00022781"/>
    </source>
</evidence>
<dbReference type="PRINTS" id="PR00125">
    <property type="entry name" value="ATPASEDELTA"/>
</dbReference>
<organism evidence="9 10">
    <name type="scientific">Tetradesmus obliquus</name>
    <name type="common">Green alga</name>
    <name type="synonym">Acutodesmus obliquus</name>
    <dbReference type="NCBI Taxonomy" id="3088"/>
    <lineage>
        <taxon>Eukaryota</taxon>
        <taxon>Viridiplantae</taxon>
        <taxon>Chlorophyta</taxon>
        <taxon>core chlorophytes</taxon>
        <taxon>Chlorophyceae</taxon>
        <taxon>CS clade</taxon>
        <taxon>Sphaeropleales</taxon>
        <taxon>Scenedesmaceae</taxon>
        <taxon>Tetradesmus</taxon>
    </lineage>
</organism>
<keyword evidence="7" id="KW-0066">ATP synthesis</keyword>
<protein>
    <submittedName>
        <fullName evidence="9">Uncharacterized protein</fullName>
    </submittedName>
</protein>
<evidence type="ECO:0000256" key="7">
    <source>
        <dbReference type="ARBA" id="ARBA00023310"/>
    </source>
</evidence>
<dbReference type="InterPro" id="IPR026015">
    <property type="entry name" value="ATP_synth_OSCP/delta_N_sf"/>
</dbReference>
<comment type="similarity">
    <text evidence="2">Belongs to the ATPase delta chain family.</text>
</comment>
<name>A0A383V768_TETOB</name>
<evidence type="ECO:0000256" key="6">
    <source>
        <dbReference type="ARBA" id="ARBA00023136"/>
    </source>
</evidence>
<dbReference type="HAMAP" id="MF_01416">
    <property type="entry name" value="ATP_synth_delta_bact"/>
    <property type="match status" value="1"/>
</dbReference>
<dbReference type="OrthoDB" id="1262810at2759"/>
<feature type="coiled-coil region" evidence="8">
    <location>
        <begin position="45"/>
        <end position="72"/>
    </location>
</feature>
<gene>
    <name evidence="9" type="ORF">BQ4739_LOCUS1538</name>
</gene>
<dbReference type="NCBIfam" id="TIGR01145">
    <property type="entry name" value="ATP_synt_delta"/>
    <property type="match status" value="1"/>
</dbReference>
<keyword evidence="8" id="KW-0175">Coiled coil</keyword>
<evidence type="ECO:0000313" key="9">
    <source>
        <dbReference type="EMBL" id="SZX61001.1"/>
    </source>
</evidence>
<reference evidence="9 10" key="1">
    <citation type="submission" date="2016-10" db="EMBL/GenBank/DDBJ databases">
        <authorList>
            <person name="Cai Z."/>
        </authorList>
    </citation>
    <scope>NUCLEOTIDE SEQUENCE [LARGE SCALE GENOMIC DNA]</scope>
</reference>
<dbReference type="InterPro" id="IPR020781">
    <property type="entry name" value="ATPase_OSCP/d_CS"/>
</dbReference>
<dbReference type="Pfam" id="PF00213">
    <property type="entry name" value="OSCP"/>
    <property type="match status" value="1"/>
</dbReference>
<sequence length="223" mass="24522">MLARGAALLAGRVLEATGTRAFAAAATQIKLPDAPVSLSGTSASIATLTWQVAAKEKQLEKVQDELHQMVAAFKELPELARVAVDPFLNVRLKANIVNAVLKDSGATEITKRLFAALAEENALAATLQVSAAFDELMLAHKKEVHCNIITAEPLDKLERVELRKQAEQFVEPGFKLVMQEKVDRKLVGGFILEFEDRLVDMSVRKKLEEFNALVFKLETDLRG</sequence>
<dbReference type="STRING" id="3088.A0A383V768"/>
<keyword evidence="4" id="KW-0375">Hydrogen ion transport</keyword>
<dbReference type="AlphaFoldDB" id="A0A383V768"/>
<evidence type="ECO:0000256" key="2">
    <source>
        <dbReference type="ARBA" id="ARBA00007046"/>
    </source>
</evidence>
<dbReference type="Gene3D" id="1.10.520.20">
    <property type="entry name" value="N-terminal domain of the delta subunit of the F1F0-ATP synthase"/>
    <property type="match status" value="1"/>
</dbReference>
<accession>A0A383V768</accession>
<dbReference type="GO" id="GO:0016020">
    <property type="term" value="C:membrane"/>
    <property type="evidence" value="ECO:0007669"/>
    <property type="project" value="UniProtKB-SubCell"/>
</dbReference>
<keyword evidence="5" id="KW-0406">Ion transport</keyword>
<dbReference type="EMBL" id="FNXT01000117">
    <property type="protein sequence ID" value="SZX61001.1"/>
    <property type="molecule type" value="Genomic_DNA"/>
</dbReference>
<evidence type="ECO:0000313" key="10">
    <source>
        <dbReference type="Proteomes" id="UP000256970"/>
    </source>
</evidence>
<dbReference type="InterPro" id="IPR000711">
    <property type="entry name" value="ATPase_OSCP/dsu"/>
</dbReference>
<evidence type="ECO:0000256" key="8">
    <source>
        <dbReference type="SAM" id="Coils"/>
    </source>
</evidence>
<keyword evidence="10" id="KW-1185">Reference proteome</keyword>
<dbReference type="PROSITE" id="PS00389">
    <property type="entry name" value="ATPASE_DELTA"/>
    <property type="match status" value="1"/>
</dbReference>
<dbReference type="SUPFAM" id="SSF47928">
    <property type="entry name" value="N-terminal domain of the delta subunit of the F1F0-ATP synthase"/>
    <property type="match status" value="1"/>
</dbReference>
<evidence type="ECO:0000256" key="3">
    <source>
        <dbReference type="ARBA" id="ARBA00022448"/>
    </source>
</evidence>
<evidence type="ECO:0000256" key="5">
    <source>
        <dbReference type="ARBA" id="ARBA00023065"/>
    </source>
</evidence>
<comment type="subcellular location">
    <subcellularLocation>
        <location evidence="1">Membrane</location>
    </subcellularLocation>
</comment>
<dbReference type="GO" id="GO:0046933">
    <property type="term" value="F:proton-transporting ATP synthase activity, rotational mechanism"/>
    <property type="evidence" value="ECO:0007669"/>
    <property type="project" value="InterPro"/>
</dbReference>
<evidence type="ECO:0000256" key="1">
    <source>
        <dbReference type="ARBA" id="ARBA00004370"/>
    </source>
</evidence>
<dbReference type="Proteomes" id="UP000256970">
    <property type="component" value="Unassembled WGS sequence"/>
</dbReference>
<keyword evidence="6" id="KW-0472">Membrane</keyword>
<proteinExistence type="inferred from homology"/>